<dbReference type="HOGENOM" id="CLU_1983150_0_0_1"/>
<dbReference type="AlphaFoldDB" id="A0A022VS08"/>
<name>A0A022VS08_TRIRU</name>
<organism evidence="2">
    <name type="scientific">Trichophyton rubrum CBS 288.86</name>
    <dbReference type="NCBI Taxonomy" id="1215330"/>
    <lineage>
        <taxon>Eukaryota</taxon>
        <taxon>Fungi</taxon>
        <taxon>Dikarya</taxon>
        <taxon>Ascomycota</taxon>
        <taxon>Pezizomycotina</taxon>
        <taxon>Eurotiomycetes</taxon>
        <taxon>Eurotiomycetidae</taxon>
        <taxon>Onygenales</taxon>
        <taxon>Arthrodermataceae</taxon>
        <taxon>Trichophyton</taxon>
    </lineage>
</organism>
<dbReference type="Proteomes" id="UP000023758">
    <property type="component" value="Unassembled WGS sequence"/>
</dbReference>
<gene>
    <name evidence="2" type="ORF">H103_07761</name>
</gene>
<dbReference type="OrthoDB" id="10609924at2759"/>
<evidence type="ECO:0000313" key="2">
    <source>
        <dbReference type="EMBL" id="EZF48533.1"/>
    </source>
</evidence>
<proteinExistence type="predicted"/>
<feature type="compositionally biased region" description="Basic and acidic residues" evidence="1">
    <location>
        <begin position="85"/>
        <end position="106"/>
    </location>
</feature>
<protein>
    <submittedName>
        <fullName evidence="2">Uncharacterized protein</fullName>
    </submittedName>
</protein>
<accession>A0A022VS08</accession>
<dbReference type="EMBL" id="KK207924">
    <property type="protein sequence ID" value="EZF48533.1"/>
    <property type="molecule type" value="Genomic_DNA"/>
</dbReference>
<sequence>MAEALSGQGDLGPAKKKIDDRHRFFRRGLKGTRWLGGMRAQVRKTESQVTSPPVCELSAFAFVLGCWFADAAYLVEKTAPPPMEVIRDKKREPTVPLELRPDRGARAADGVGRRMGVRPRTVECRA</sequence>
<reference evidence="2" key="1">
    <citation type="submission" date="2014-02" db="EMBL/GenBank/DDBJ databases">
        <title>The Genome Sequence of Trichophyton rubrum (morphotype fischeri) CBS 288.86.</title>
        <authorList>
            <consortium name="The Broad Institute Genomics Platform"/>
            <person name="Cuomo C.A."/>
            <person name="White T.C."/>
            <person name="Graser Y."/>
            <person name="Martinez-Rossi N."/>
            <person name="Heitman J."/>
            <person name="Young S.K."/>
            <person name="Zeng Q."/>
            <person name="Gargeya S."/>
            <person name="Abouelleil A."/>
            <person name="Alvarado L."/>
            <person name="Chapman S.B."/>
            <person name="Gainer-Dewar J."/>
            <person name="Goldberg J."/>
            <person name="Griggs A."/>
            <person name="Gujja S."/>
            <person name="Hansen M."/>
            <person name="Howarth C."/>
            <person name="Imamovic A."/>
            <person name="Larimer J."/>
            <person name="Martinez D."/>
            <person name="Murphy C."/>
            <person name="Pearson M.D."/>
            <person name="Persinoti G."/>
            <person name="Poon T."/>
            <person name="Priest M."/>
            <person name="Roberts A.D."/>
            <person name="Saif S."/>
            <person name="Shea T.D."/>
            <person name="Sykes S.N."/>
            <person name="Wortman J."/>
            <person name="Nusbaum C."/>
            <person name="Birren B."/>
        </authorList>
    </citation>
    <scope>NUCLEOTIDE SEQUENCE [LARGE SCALE GENOMIC DNA]</scope>
    <source>
        <strain evidence="2">CBS 288.86</strain>
    </source>
</reference>
<feature type="region of interest" description="Disordered" evidence="1">
    <location>
        <begin position="85"/>
        <end position="112"/>
    </location>
</feature>
<evidence type="ECO:0000256" key="1">
    <source>
        <dbReference type="SAM" id="MobiDB-lite"/>
    </source>
</evidence>